<comment type="caution">
    <text evidence="1">The sequence shown here is derived from an EMBL/GenBank/DDBJ whole genome shotgun (WGS) entry which is preliminary data.</text>
</comment>
<gene>
    <name evidence="1" type="ORF">SDC9_99244</name>
</gene>
<reference evidence="1" key="1">
    <citation type="submission" date="2019-08" db="EMBL/GenBank/DDBJ databases">
        <authorList>
            <person name="Kucharzyk K."/>
            <person name="Murdoch R.W."/>
            <person name="Higgins S."/>
            <person name="Loffler F."/>
        </authorList>
    </citation>
    <scope>NUCLEOTIDE SEQUENCE</scope>
</reference>
<accession>A0A645AH17</accession>
<dbReference type="AlphaFoldDB" id="A0A645AH17"/>
<evidence type="ECO:0000313" key="1">
    <source>
        <dbReference type="EMBL" id="MPM52485.1"/>
    </source>
</evidence>
<proteinExistence type="predicted"/>
<name>A0A645AH17_9ZZZZ</name>
<protein>
    <submittedName>
        <fullName evidence="1">Uncharacterized protein</fullName>
    </submittedName>
</protein>
<sequence>MIGRVKLAGDETRHEATERCANLVAARREPFAGEDDDARLDAGECGRNLDEVHIAKLAALLLRFITPADTEEVQGIDVPKTHVGQLVLNLVGDQVGIAHLRNLRDDNALLTRSVDAVLKAFAVFRQVDHVFHS</sequence>
<organism evidence="1">
    <name type="scientific">bioreactor metagenome</name>
    <dbReference type="NCBI Taxonomy" id="1076179"/>
    <lineage>
        <taxon>unclassified sequences</taxon>
        <taxon>metagenomes</taxon>
        <taxon>ecological metagenomes</taxon>
    </lineage>
</organism>
<dbReference type="EMBL" id="VSSQ01013883">
    <property type="protein sequence ID" value="MPM52485.1"/>
    <property type="molecule type" value="Genomic_DNA"/>
</dbReference>